<dbReference type="EMBL" id="CM003373">
    <property type="protein sequence ID" value="KOM37530.1"/>
    <property type="molecule type" value="Genomic_DNA"/>
</dbReference>
<gene>
    <name evidence="3" type="ORF">LR48_Vigan03g091200</name>
</gene>
<dbReference type="SUPFAM" id="SSF52047">
    <property type="entry name" value="RNI-like"/>
    <property type="match status" value="1"/>
</dbReference>
<organism evidence="3 4">
    <name type="scientific">Phaseolus angularis</name>
    <name type="common">Azuki bean</name>
    <name type="synonym">Vigna angularis</name>
    <dbReference type="NCBI Taxonomy" id="3914"/>
    <lineage>
        <taxon>Eukaryota</taxon>
        <taxon>Viridiplantae</taxon>
        <taxon>Streptophyta</taxon>
        <taxon>Embryophyta</taxon>
        <taxon>Tracheophyta</taxon>
        <taxon>Spermatophyta</taxon>
        <taxon>Magnoliopsida</taxon>
        <taxon>eudicotyledons</taxon>
        <taxon>Gunneridae</taxon>
        <taxon>Pentapetalae</taxon>
        <taxon>rosids</taxon>
        <taxon>fabids</taxon>
        <taxon>Fabales</taxon>
        <taxon>Fabaceae</taxon>
        <taxon>Papilionoideae</taxon>
        <taxon>50 kb inversion clade</taxon>
        <taxon>NPAAA clade</taxon>
        <taxon>indigoferoid/millettioid clade</taxon>
        <taxon>Phaseoleae</taxon>
        <taxon>Vigna</taxon>
    </lineage>
</organism>
<dbReference type="Gene3D" id="3.80.10.10">
    <property type="entry name" value="Ribonuclease Inhibitor"/>
    <property type="match status" value="1"/>
</dbReference>
<reference evidence="4" key="1">
    <citation type="journal article" date="2015" name="Proc. Natl. Acad. Sci. U.S.A.">
        <title>Genome sequencing of adzuki bean (Vigna angularis) provides insight into high starch and low fat accumulation and domestication.</title>
        <authorList>
            <person name="Yang K."/>
            <person name="Tian Z."/>
            <person name="Chen C."/>
            <person name="Luo L."/>
            <person name="Zhao B."/>
            <person name="Wang Z."/>
            <person name="Yu L."/>
            <person name="Li Y."/>
            <person name="Sun Y."/>
            <person name="Li W."/>
            <person name="Chen Y."/>
            <person name="Li Y."/>
            <person name="Zhang Y."/>
            <person name="Ai D."/>
            <person name="Zhao J."/>
            <person name="Shang C."/>
            <person name="Ma Y."/>
            <person name="Wu B."/>
            <person name="Wang M."/>
            <person name="Gao L."/>
            <person name="Sun D."/>
            <person name="Zhang P."/>
            <person name="Guo F."/>
            <person name="Wang W."/>
            <person name="Li Y."/>
            <person name="Wang J."/>
            <person name="Varshney R.K."/>
            <person name="Wang J."/>
            <person name="Ling H.Q."/>
            <person name="Wan P."/>
        </authorList>
    </citation>
    <scope>NUCLEOTIDE SEQUENCE</scope>
    <source>
        <strain evidence="4">cv. Jingnong 6</strain>
    </source>
</reference>
<dbReference type="InterPro" id="IPR055414">
    <property type="entry name" value="LRR_R13L4/SHOC2-like"/>
</dbReference>
<name>A0A0L9U422_PHAAN</name>
<dbReference type="Pfam" id="PF23598">
    <property type="entry name" value="LRR_14"/>
    <property type="match status" value="1"/>
</dbReference>
<dbReference type="PANTHER" id="PTHR47186:SF45">
    <property type="entry name" value="DISEASE RESISTANCE RPP13-LIKE PROTEIN 1"/>
    <property type="match status" value="1"/>
</dbReference>
<dbReference type="InterPro" id="IPR032675">
    <property type="entry name" value="LRR_dom_sf"/>
</dbReference>
<protein>
    <recommendedName>
        <fullName evidence="2">Disease resistance R13L4/SHOC-2-like LRR domain-containing protein</fullName>
    </recommendedName>
</protein>
<dbReference type="AlphaFoldDB" id="A0A0L9U422"/>
<accession>A0A0L9U422</accession>
<evidence type="ECO:0000313" key="3">
    <source>
        <dbReference type="EMBL" id="KOM37530.1"/>
    </source>
</evidence>
<feature type="domain" description="Disease resistance R13L4/SHOC-2-like LRR" evidence="2">
    <location>
        <begin position="73"/>
        <end position="169"/>
    </location>
</feature>
<keyword evidence="1" id="KW-0677">Repeat</keyword>
<dbReference type="PANTHER" id="PTHR47186">
    <property type="entry name" value="LEUCINE-RICH REPEAT-CONTAINING PROTEIN 57"/>
    <property type="match status" value="1"/>
</dbReference>
<evidence type="ECO:0000256" key="1">
    <source>
        <dbReference type="ARBA" id="ARBA00022737"/>
    </source>
</evidence>
<sequence length="196" mass="22642">MKQLTTSRRKFHERGRDESFDGELQKLQLVLNNIKDVFVEVKKNEEKLLDTLAENLEVLQLRRWQDSPLHHIEVGSQEFLRRLRTLKQLKYLSLRGMSRIFELPSSITELESLVILDLKACHNLERLPDDISSMKSLTHLIMSECCLLEGMPKGIEKLTNLQRLSINIGSEAVIKDGEFQSLGNFSAFTHVSILRL</sequence>
<proteinExistence type="predicted"/>
<evidence type="ECO:0000259" key="2">
    <source>
        <dbReference type="Pfam" id="PF23598"/>
    </source>
</evidence>
<dbReference type="Gramene" id="KOM37530">
    <property type="protein sequence ID" value="KOM37530"/>
    <property type="gene ID" value="LR48_Vigan03g091200"/>
</dbReference>
<dbReference type="OMA" id="SECCLLE"/>
<evidence type="ECO:0000313" key="4">
    <source>
        <dbReference type="Proteomes" id="UP000053144"/>
    </source>
</evidence>
<dbReference type="Proteomes" id="UP000053144">
    <property type="component" value="Chromosome 3"/>
</dbReference>